<gene>
    <name evidence="1" type="ORF">DEBR0S3_12090G</name>
</gene>
<proteinExistence type="predicted"/>
<dbReference type="Proteomes" id="UP000478008">
    <property type="component" value="Unassembled WGS sequence"/>
</dbReference>
<keyword evidence="2" id="KW-1185">Reference proteome</keyword>
<dbReference type="Gene3D" id="3.80.10.10">
    <property type="entry name" value="Ribonuclease Inhibitor"/>
    <property type="match status" value="1"/>
</dbReference>
<accession>A0A7D9D181</accession>
<evidence type="ECO:0000313" key="1">
    <source>
        <dbReference type="EMBL" id="VUG18472.1"/>
    </source>
</evidence>
<dbReference type="SUPFAM" id="SSF52058">
    <property type="entry name" value="L domain-like"/>
    <property type="match status" value="1"/>
</dbReference>
<sequence length="614" mass="69975">MAHLYNDDIPVSDLVDLLHLLPLKIQKNIFKYFFTFSYCRDTRLYKIFDGLHGKDSFKSLLRKYVKVVTIYISDSGYVSSNLDSNILSHYSNLFDRYPSLTTLVIKPHSDMVLSDIVAVHPSLVYFIATKVQHIEIFDLDVVELYGKRIFGPKIVKVAYRYRKDLLFLNELVAMNNLKVLNIVIDDTAVTSLKTFSKWLFNIQRYNPKVEKLILSISPDVKQRLTCGHDIFASFINIYSKYRQLSNDGQSSLMVELQYMYLTSMEDSLCDIINECKCHTLDLAFGVNPRNILTDLQQLNRLSNLVSLRVSSLVNHKIAQKVVLRNVNLRSLVIRHLGSAISCNFSNLSGLESLKLAHCTYREPLVFPDSIKALKLAHSVIGLDLKSIPLSLRKLSLSNISSTYPMIIDFNNASKLKEFTASSCASLIIQSLPPSLRVLAISSIKCLTIRNDHFLSDCQQIMSLLLNNLCDSAINQIINLNRWPCNLKVLSLQCVNALELCDLPTSLTKLELVTVPRFRKLYVYIGYSKEQVEKQSDELQDYQVESGHTDCAAMFLYSLPDCLCDISLRRMISGSKPNVDAIVKNSFEDRSFTIFEQANETIFLRSTKKIKINID</sequence>
<dbReference type="AlphaFoldDB" id="A0A7D9D181"/>
<reference evidence="1 2" key="1">
    <citation type="submission" date="2019-07" db="EMBL/GenBank/DDBJ databases">
        <authorList>
            <person name="Friedrich A."/>
            <person name="Schacherer J."/>
        </authorList>
    </citation>
    <scope>NUCLEOTIDE SEQUENCE [LARGE SCALE GENOMIC DNA]</scope>
</reference>
<evidence type="ECO:0000313" key="2">
    <source>
        <dbReference type="Proteomes" id="UP000478008"/>
    </source>
</evidence>
<protein>
    <submittedName>
        <fullName evidence="1">DEBR0S3_12090g1_1</fullName>
    </submittedName>
</protein>
<name>A0A7D9D181_DEKBR</name>
<dbReference type="EMBL" id="CABFWN010000003">
    <property type="protein sequence ID" value="VUG18472.1"/>
    <property type="molecule type" value="Genomic_DNA"/>
</dbReference>
<dbReference type="InterPro" id="IPR032675">
    <property type="entry name" value="LRR_dom_sf"/>
</dbReference>
<organism evidence="1 2">
    <name type="scientific">Dekkera bruxellensis</name>
    <name type="common">Brettanomyces custersii</name>
    <dbReference type="NCBI Taxonomy" id="5007"/>
    <lineage>
        <taxon>Eukaryota</taxon>
        <taxon>Fungi</taxon>
        <taxon>Dikarya</taxon>
        <taxon>Ascomycota</taxon>
        <taxon>Saccharomycotina</taxon>
        <taxon>Pichiomycetes</taxon>
        <taxon>Pichiales</taxon>
        <taxon>Pichiaceae</taxon>
        <taxon>Brettanomyces</taxon>
    </lineage>
</organism>